<reference evidence="1 2" key="1">
    <citation type="submission" date="2007-03" db="EMBL/GenBank/DDBJ databases">
        <authorList>
            <person name="Heidelberg J."/>
        </authorList>
    </citation>
    <scope>NUCLEOTIDE SEQUENCE [LARGE SCALE GENOMIC DNA]</scope>
    <source>
        <strain evidence="2">ATCC 39541 / Classical Ogawa 395 / O395</strain>
    </source>
</reference>
<dbReference type="KEGG" id="vco:VC0395_A1402"/>
<dbReference type="OrthoDB" id="5589278at2"/>
<dbReference type="Pfam" id="PF10980">
    <property type="entry name" value="DUF2787"/>
    <property type="match status" value="1"/>
</dbReference>
<dbReference type="PATRIC" id="fig|345073.21.peg.1858"/>
<dbReference type="eggNOG" id="ENOG50330C3">
    <property type="taxonomic scope" value="Bacteria"/>
</dbReference>
<gene>
    <name evidence="1" type="ordered locus">VC0395_A1402</name>
</gene>
<dbReference type="Proteomes" id="UP000000249">
    <property type="component" value="Chromosome 1"/>
</dbReference>
<dbReference type="PANTHER" id="PTHR38978">
    <property type="entry name" value="DUF2787 DOMAIN-CONTAINING PROTEIN"/>
    <property type="match status" value="1"/>
</dbReference>
<protein>
    <recommendedName>
        <fullName evidence="3">DUF2787 domain-containing protein</fullName>
    </recommendedName>
</protein>
<proteinExistence type="predicted"/>
<dbReference type="EMBL" id="CP000627">
    <property type="protein sequence ID" value="ABQ20984.1"/>
    <property type="molecule type" value="Genomic_DNA"/>
</dbReference>
<organism evidence="1 2">
    <name type="scientific">Vibrio cholerae serotype O1 (strain ATCC 39541 / Classical Ogawa 395 / O395)</name>
    <dbReference type="NCBI Taxonomy" id="345073"/>
    <lineage>
        <taxon>Bacteria</taxon>
        <taxon>Pseudomonadati</taxon>
        <taxon>Pseudomonadota</taxon>
        <taxon>Gammaproteobacteria</taxon>
        <taxon>Vibrionales</taxon>
        <taxon>Vibrionaceae</taxon>
        <taxon>Vibrio</taxon>
    </lineage>
</organism>
<dbReference type="SMR" id="A0A0H3AIP7"/>
<dbReference type="Gene3D" id="3.10.450.430">
    <property type="entry name" value="Protein of unknown function DUF2787"/>
    <property type="match status" value="1"/>
</dbReference>
<dbReference type="PANTHER" id="PTHR38978:SF2">
    <property type="entry name" value="DUF2787 DOMAIN-CONTAINING PROTEIN"/>
    <property type="match status" value="1"/>
</dbReference>
<sequence>MSNILFKPTHLPISKPFHALLANILSEHQAKSEVQATSKEVVMNFRDSSYSAEDGGFHPVEIALSQSSDGQWCIEYITDFAYVGNHFPELERCLDFDFQRGDFFTAYHGWNPIVGNRDARELYQLWESNFLAYVATEAFDDISLTSAP</sequence>
<dbReference type="RefSeq" id="WP_000065402.1">
    <property type="nucleotide sequence ID" value="NC_009457.1"/>
</dbReference>
<evidence type="ECO:0000313" key="2">
    <source>
        <dbReference type="Proteomes" id="UP000000249"/>
    </source>
</evidence>
<accession>A0A0H3AIP7</accession>
<name>A0A0H3AIP7_VIBC3</name>
<dbReference type="KEGG" id="vcr:VC395_1920"/>
<evidence type="ECO:0008006" key="3">
    <source>
        <dbReference type="Google" id="ProtNLM"/>
    </source>
</evidence>
<evidence type="ECO:0000313" key="1">
    <source>
        <dbReference type="EMBL" id="ABQ20984.1"/>
    </source>
</evidence>
<dbReference type="AlphaFoldDB" id="A0A0H3AIP7"/>
<dbReference type="InterPro" id="IPR021248">
    <property type="entry name" value="DUF2787"/>
</dbReference>